<dbReference type="GO" id="GO:0003964">
    <property type="term" value="F:RNA-directed DNA polymerase activity"/>
    <property type="evidence" value="ECO:0007669"/>
    <property type="project" value="UniProtKB-KW"/>
</dbReference>
<dbReference type="Pfam" id="PF21368">
    <property type="entry name" value="AI2M-like_HNH"/>
    <property type="match status" value="1"/>
</dbReference>
<proteinExistence type="inferred from homology"/>
<dbReference type="Pfam" id="PF00078">
    <property type="entry name" value="RVT_1"/>
    <property type="match status" value="1"/>
</dbReference>
<dbReference type="GO" id="GO:0006397">
    <property type="term" value="P:mRNA processing"/>
    <property type="evidence" value="ECO:0007669"/>
    <property type="project" value="InterPro"/>
</dbReference>
<sequence>MRNPEIILNTLCSHSSDADYKYERLYRLFFNEELFMVAYERIKSKPGNMTPGSDGKTIDGMSLERINALISSLKDESYIPNPAKRVYIPKKNGKLRPLGIPTIEDKLVQEVARMILEAIYEGYFEDTSHGFRPSRSCHTALNSLQKRFTGSRWFIEGDIKGFFDNIDHSVLVDILRKRIADERFIRLIWKFLRAGYLEIWHYHNTYSGAPQGGIVSPILANIYLDQFDKYMAEYAENFKKGNKRKVNPEYDSLNKKLAKVRKKWKSETDETVKACLFERIKELQAKCLSVPAGLQMDANYRRLQYVRYADDFLIGVIGSKADSESIKADITQYMSEKLLLELSAEKTLITHASENAKFLGFDITVQTLDDTKRNKRGVIQRMFVGVVKVNLSSETVRKKLIELGAVKFTQEKGKEVWKPKARTPMIGMKPHEMVAQYDLEIRGFYNYYGFANNSSEACAGFGYIMSYSLYKTLAQKLNSTVQGILAKYKKDKVFTVSYKDEKGKDRTRTLYNGGFKRRKPSEFDFCDRLPCTMYLPKATLADRLRSCICEVCGTKGPLIMHHVRTLKTVNGDTPWGRQMLYRHRKTVAVCAECYAKIKESER</sequence>
<dbReference type="PANTHER" id="PTHR34047">
    <property type="entry name" value="NUCLEAR INTRON MATURASE 1, MITOCHONDRIAL-RELATED"/>
    <property type="match status" value="1"/>
</dbReference>
<organism evidence="3 4">
    <name type="scientific">Muribaculum intestinale</name>
    <dbReference type="NCBI Taxonomy" id="1796646"/>
    <lineage>
        <taxon>Bacteria</taxon>
        <taxon>Pseudomonadati</taxon>
        <taxon>Bacteroidota</taxon>
        <taxon>Bacteroidia</taxon>
        <taxon>Bacteroidales</taxon>
        <taxon>Muribaculaceae</taxon>
        <taxon>Muribaculum</taxon>
    </lineage>
</organism>
<dbReference type="InterPro" id="IPR000477">
    <property type="entry name" value="RT_dom"/>
</dbReference>
<keyword evidence="3" id="KW-0808">Transferase</keyword>
<protein>
    <submittedName>
        <fullName evidence="3">Group II intron reverse transcriptase/maturase</fullName>
    </submittedName>
</protein>
<comment type="similarity">
    <text evidence="1">Belongs to the bacterial reverse transcriptase family.</text>
</comment>
<gene>
    <name evidence="3" type="ORF">A4V02_06145</name>
</gene>
<dbReference type="Pfam" id="PF01348">
    <property type="entry name" value="Intron_maturas2"/>
    <property type="match status" value="1"/>
</dbReference>
<dbReference type="CDD" id="cd01651">
    <property type="entry name" value="RT_G2_intron"/>
    <property type="match status" value="1"/>
</dbReference>
<dbReference type="EMBL" id="CP015402">
    <property type="protein sequence ID" value="ANU63343.1"/>
    <property type="molecule type" value="Genomic_DNA"/>
</dbReference>
<dbReference type="AlphaFoldDB" id="A0A1B1S967"/>
<dbReference type="InterPro" id="IPR043502">
    <property type="entry name" value="DNA/RNA_pol_sf"/>
</dbReference>
<evidence type="ECO:0000256" key="1">
    <source>
        <dbReference type="ARBA" id="ARBA00034120"/>
    </source>
</evidence>
<accession>A0A1Z2XJG2</accession>
<dbReference type="InterPro" id="IPR024937">
    <property type="entry name" value="Domain_X"/>
</dbReference>
<dbReference type="Proteomes" id="UP000186351">
    <property type="component" value="Chromosome"/>
</dbReference>
<dbReference type="InterPro" id="IPR051083">
    <property type="entry name" value="GrpII_Intron_Splice-Mob/Def"/>
</dbReference>
<dbReference type="OrthoDB" id="9780724at2"/>
<evidence type="ECO:0000313" key="4">
    <source>
        <dbReference type="Proteomes" id="UP000186351"/>
    </source>
</evidence>
<dbReference type="InterPro" id="IPR049030">
    <property type="entry name" value="AI2M-like_HNH"/>
</dbReference>
<feature type="domain" description="Reverse transcriptase" evidence="2">
    <location>
        <begin position="69"/>
        <end position="363"/>
    </location>
</feature>
<reference evidence="4" key="1">
    <citation type="submission" date="2016-04" db="EMBL/GenBank/DDBJ databases">
        <title>Complete Genome Sequences of Twelve Strains of a Stable Defined Moderately Diverse Mouse Microbiota 2 (sDMDMm2).</title>
        <authorList>
            <person name="Uchimura Y."/>
            <person name="Wyss M."/>
            <person name="Brugiroux S."/>
            <person name="Limenitakis J.P."/>
            <person name="Stecher B."/>
            <person name="McCoy K.D."/>
            <person name="Macpherson A.J."/>
        </authorList>
    </citation>
    <scope>NUCLEOTIDE SEQUENCE [LARGE SCALE GENOMIC DNA]</scope>
    <source>
        <strain evidence="4">YL27</strain>
    </source>
</reference>
<dbReference type="RefSeq" id="WP_068960681.1">
    <property type="nucleotide sequence ID" value="NZ_CP015402.2"/>
</dbReference>
<dbReference type="STRING" id="1796646.A4V02_06145"/>
<name>A0A1B1S967_9BACT</name>
<keyword evidence="3" id="KW-0695">RNA-directed DNA polymerase</keyword>
<dbReference type="PANTHER" id="PTHR34047:SF8">
    <property type="entry name" value="PROTEIN YKFC"/>
    <property type="match status" value="1"/>
</dbReference>
<dbReference type="SUPFAM" id="SSF56672">
    <property type="entry name" value="DNA/RNA polymerases"/>
    <property type="match status" value="1"/>
</dbReference>
<accession>A0A1B1S967</accession>
<dbReference type="KEGG" id="pary:A4V02_06145"/>
<dbReference type="GeneID" id="82526410"/>
<keyword evidence="4" id="KW-1185">Reference proteome</keyword>
<evidence type="ECO:0000313" key="3">
    <source>
        <dbReference type="EMBL" id="ANU63343.1"/>
    </source>
</evidence>
<evidence type="ECO:0000259" key="2">
    <source>
        <dbReference type="PROSITE" id="PS50878"/>
    </source>
</evidence>
<dbReference type="PROSITE" id="PS50878">
    <property type="entry name" value="RT_POL"/>
    <property type="match status" value="1"/>
</dbReference>
<keyword evidence="3" id="KW-0548">Nucleotidyltransferase</keyword>